<dbReference type="CDD" id="cd00609">
    <property type="entry name" value="AAT_like"/>
    <property type="match status" value="1"/>
</dbReference>
<sequence>MSLDTSPDARFHTVIDRRGTQSSKWDYMEKYYGVSADDGLAMWTADSDYPTPACVTDALRRAVDHGIFGYYPVNDEYLAAIQWWMENRHDWKIDRKWILTVQGLGNAIALALDVWSDPGDHVVIFSPVYHEFRIKVGKAGRNVTECPLRRDGDTYMLDLEDAQNRLTGREKLLLWCSPQNPSGRVWSPDELRSVAEFAARNDLVLVSDEVHHDLVFPGSTFVPMHVAAPEHENRMVILTSASKTFNIAGQRTGNMIIPDAALRRDMQNRLNALDYKPAGLSLLMITAAYSPAGAEWVDAQVAYLEGNCALFDAAMAAIPGVHSLPLKSTYLAWVDFAGTGMSYEEISRRVLKDARIAPSAGPEFGAGGETFLRFNLAAPRARIQDACDRLAAAFSDLQ</sequence>
<evidence type="ECO:0000313" key="5">
    <source>
        <dbReference type="EMBL" id="MBW4709258.1"/>
    </source>
</evidence>
<dbReference type="GO" id="GO:0016829">
    <property type="term" value="F:lyase activity"/>
    <property type="evidence" value="ECO:0007669"/>
    <property type="project" value="UniProtKB-KW"/>
</dbReference>
<keyword evidence="3 5" id="KW-0456">Lyase</keyword>
<dbReference type="Proteomes" id="UP001138661">
    <property type="component" value="Unassembled WGS sequence"/>
</dbReference>
<feature type="domain" description="Aminotransferase class I/classII large" evidence="4">
    <location>
        <begin position="48"/>
        <end position="390"/>
    </location>
</feature>
<reference evidence="5" key="1">
    <citation type="submission" date="2021-07" db="EMBL/GenBank/DDBJ databases">
        <title>Roseobacter insulae sp. nov., isolated from a tidal flat.</title>
        <authorList>
            <person name="Park S."/>
            <person name="Yoon J.-H."/>
        </authorList>
    </citation>
    <scope>NUCLEOTIDE SEQUENCE</scope>
    <source>
        <strain evidence="5">YSTF-M11</strain>
    </source>
</reference>
<comment type="caution">
    <text evidence="5">The sequence shown here is derived from an EMBL/GenBank/DDBJ whole genome shotgun (WGS) entry which is preliminary data.</text>
</comment>
<evidence type="ECO:0000256" key="1">
    <source>
        <dbReference type="ARBA" id="ARBA00001933"/>
    </source>
</evidence>
<evidence type="ECO:0000256" key="2">
    <source>
        <dbReference type="ARBA" id="ARBA00022898"/>
    </source>
</evidence>
<evidence type="ECO:0000259" key="4">
    <source>
        <dbReference type="Pfam" id="PF00155"/>
    </source>
</evidence>
<dbReference type="InterPro" id="IPR004839">
    <property type="entry name" value="Aminotransferase_I/II_large"/>
</dbReference>
<name>A0A9X1K366_9RHOB</name>
<gene>
    <name evidence="5" type="ORF">KX928_15815</name>
</gene>
<keyword evidence="6" id="KW-1185">Reference proteome</keyword>
<proteinExistence type="predicted"/>
<keyword evidence="2" id="KW-0663">Pyridoxal phosphate</keyword>
<dbReference type="GO" id="GO:0030170">
    <property type="term" value="F:pyridoxal phosphate binding"/>
    <property type="evidence" value="ECO:0007669"/>
    <property type="project" value="InterPro"/>
</dbReference>
<dbReference type="PANTHER" id="PTHR43525:SF1">
    <property type="entry name" value="PROTEIN MALY"/>
    <property type="match status" value="1"/>
</dbReference>
<dbReference type="AlphaFoldDB" id="A0A9X1K366"/>
<dbReference type="RefSeq" id="WP_219504581.1">
    <property type="nucleotide sequence ID" value="NZ_JAHXDN010000004.1"/>
</dbReference>
<dbReference type="InterPro" id="IPR027619">
    <property type="entry name" value="C-S_lyase_PatB-like"/>
</dbReference>
<evidence type="ECO:0000313" key="6">
    <source>
        <dbReference type="Proteomes" id="UP001138661"/>
    </source>
</evidence>
<evidence type="ECO:0000256" key="3">
    <source>
        <dbReference type="ARBA" id="ARBA00023239"/>
    </source>
</evidence>
<protein>
    <submittedName>
        <fullName evidence="5">PatB family C-S lyase</fullName>
    </submittedName>
</protein>
<dbReference type="PANTHER" id="PTHR43525">
    <property type="entry name" value="PROTEIN MALY"/>
    <property type="match status" value="1"/>
</dbReference>
<dbReference type="InterPro" id="IPR051798">
    <property type="entry name" value="Class-II_PLP-Dep_Aminotrans"/>
</dbReference>
<comment type="cofactor">
    <cofactor evidence="1">
        <name>pyridoxal 5'-phosphate</name>
        <dbReference type="ChEBI" id="CHEBI:597326"/>
    </cofactor>
</comment>
<dbReference type="EMBL" id="JAHXDN010000004">
    <property type="protein sequence ID" value="MBW4709258.1"/>
    <property type="molecule type" value="Genomic_DNA"/>
</dbReference>
<organism evidence="5 6">
    <name type="scientific">Roseobacter insulae</name>
    <dbReference type="NCBI Taxonomy" id="2859783"/>
    <lineage>
        <taxon>Bacteria</taxon>
        <taxon>Pseudomonadati</taxon>
        <taxon>Pseudomonadota</taxon>
        <taxon>Alphaproteobacteria</taxon>
        <taxon>Rhodobacterales</taxon>
        <taxon>Roseobacteraceae</taxon>
        <taxon>Roseobacter</taxon>
    </lineage>
</organism>
<dbReference type="Pfam" id="PF00155">
    <property type="entry name" value="Aminotran_1_2"/>
    <property type="match status" value="1"/>
</dbReference>
<dbReference type="NCBIfam" id="TIGR04350">
    <property type="entry name" value="C_S_lyase_PatB"/>
    <property type="match status" value="1"/>
</dbReference>
<accession>A0A9X1K366</accession>